<evidence type="ECO:0000313" key="1">
    <source>
        <dbReference type="EMBL" id="CDZ78145.1"/>
    </source>
</evidence>
<dbReference type="Proteomes" id="UP000044071">
    <property type="component" value="Unassembled WGS sequence"/>
</dbReference>
<organism evidence="1 2">
    <name type="scientific">Legionella massiliensis</name>
    <dbReference type="NCBI Taxonomy" id="1034943"/>
    <lineage>
        <taxon>Bacteria</taxon>
        <taxon>Pseudomonadati</taxon>
        <taxon>Pseudomonadota</taxon>
        <taxon>Gammaproteobacteria</taxon>
        <taxon>Legionellales</taxon>
        <taxon>Legionellaceae</taxon>
        <taxon>Legionella</taxon>
    </lineage>
</organism>
<keyword evidence="2" id="KW-1185">Reference proteome</keyword>
<accession>A0A078KUL0</accession>
<sequence>MTKHIITAINMSWSQGDGKVDYCADLKDVKVDVTAESGETTRMDFQAFSYLIKKYATPKLPPEDREKLLAISDTDFDDKAIKSYVGDVVKTKSGSLLRTIPDTEGGREICTNLFKVLKNDPAFLEIIRSPNIDAKVSPEDLIVLANFIPNGVGFGDNKLSLVAASKDLLAERKIELESKLAAMKESIYTKVKGKLDALGDPYTVDVRDKATISAAIDAMGTDILKDNNIAQFE</sequence>
<gene>
    <name evidence="1" type="ORF">BN59_02452</name>
</gene>
<reference evidence="1 2" key="1">
    <citation type="submission" date="2014-06" db="EMBL/GenBank/DDBJ databases">
        <authorList>
            <person name="Urmite Genomes Urmite Genomes"/>
        </authorList>
    </citation>
    <scope>NUCLEOTIDE SEQUENCE [LARGE SCALE GENOMIC DNA]</scope>
</reference>
<dbReference type="RefSeq" id="WP_141650470.1">
    <property type="nucleotide sequence ID" value="NZ_CCVW01000003.1"/>
</dbReference>
<proteinExistence type="predicted"/>
<name>A0A078KUL0_9GAMM</name>
<dbReference type="eggNOG" id="ENOG5031E1H">
    <property type="taxonomic scope" value="Bacteria"/>
</dbReference>
<protein>
    <submittedName>
        <fullName evidence="1">Uncharacterized protein</fullName>
    </submittedName>
</protein>
<dbReference type="EMBL" id="CCSB01000003">
    <property type="protein sequence ID" value="CDZ78145.1"/>
    <property type="molecule type" value="Genomic_DNA"/>
</dbReference>
<dbReference type="STRING" id="1034943.BN59_02452"/>
<evidence type="ECO:0000313" key="2">
    <source>
        <dbReference type="Proteomes" id="UP000044071"/>
    </source>
</evidence>
<dbReference type="AlphaFoldDB" id="A0A078KUL0"/>